<evidence type="ECO:0000313" key="2">
    <source>
        <dbReference type="EMBL" id="KAG7373594.1"/>
    </source>
</evidence>
<protein>
    <submittedName>
        <fullName evidence="2">Uncharacterized protein</fullName>
    </submittedName>
</protein>
<reference evidence="2" key="2">
    <citation type="submission" date="2021-04" db="EMBL/GenBank/DDBJ databases">
        <authorList>
            <person name="Podell S."/>
        </authorList>
    </citation>
    <scope>NUCLEOTIDE SEQUENCE</scope>
    <source>
        <strain evidence="2">Hildebrandi</strain>
    </source>
</reference>
<dbReference type="Proteomes" id="UP000693970">
    <property type="component" value="Unassembled WGS sequence"/>
</dbReference>
<sequence length="479" mass="54590">MSPAVFRSSSSTTKKRGPKTLRTLFGTLIALYGLLHFQFQQRLDDVHNNSGVHHNAIRFRTTTATTTTSIKTNDRVSTNNNNNNTTILSQDSTEQSNHQQQKKRKKKLKTNLVHPVPTEFVRQDGVVIVTKIHGPHQWGLVLQSMCLFHYSYNQRLLYDIIIFTAEPIDTNKVTSLQTLLSPVRVAVIQDNRGLQTEIDALTPLKRKLFLQKCSKHNNNSNNHPTTTTNVTSHDEIITAAQQTNASNLTWFSDCGEGRLAYNWQAEFRSIHIWSHPALRQYQWMLWMDTDVFCTKRWDRDPIAVAIHHDLVILFDNFPGGGSRNLATRIAKGFNVTVCKARVTPQGEFERTLGSIEDAVHNEHCNNTHLRSIYGFLHITNLDFYRSLTVQYGIRALLGDNFLARDPDDQQAVTIPAVILAPKRSWDMRRKGIQLDVVHNLHIDGKISEKVGPFTQLWPTTKLREEMGPLKDVCPITEAK</sequence>
<proteinExistence type="predicted"/>
<feature type="region of interest" description="Disordered" evidence="1">
    <location>
        <begin position="72"/>
        <end position="109"/>
    </location>
</feature>
<feature type="compositionally biased region" description="Basic residues" evidence="1">
    <location>
        <begin position="100"/>
        <end position="109"/>
    </location>
</feature>
<dbReference type="EMBL" id="JAGRRH010000002">
    <property type="protein sequence ID" value="KAG7373594.1"/>
    <property type="molecule type" value="Genomic_DNA"/>
</dbReference>
<dbReference type="OrthoDB" id="42004at2759"/>
<feature type="compositionally biased region" description="Polar residues" evidence="1">
    <location>
        <begin position="87"/>
        <end position="98"/>
    </location>
</feature>
<keyword evidence="3" id="KW-1185">Reference proteome</keyword>
<reference evidence="2" key="1">
    <citation type="journal article" date="2021" name="Sci. Rep.">
        <title>Diploid genomic architecture of Nitzschia inconspicua, an elite biomass production diatom.</title>
        <authorList>
            <person name="Oliver A."/>
            <person name="Podell S."/>
            <person name="Pinowska A."/>
            <person name="Traller J.C."/>
            <person name="Smith S.R."/>
            <person name="McClure R."/>
            <person name="Beliaev A."/>
            <person name="Bohutskyi P."/>
            <person name="Hill E.A."/>
            <person name="Rabines A."/>
            <person name="Zheng H."/>
            <person name="Allen L.Z."/>
            <person name="Kuo A."/>
            <person name="Grigoriev I.V."/>
            <person name="Allen A.E."/>
            <person name="Hazlebeck D."/>
            <person name="Allen E.E."/>
        </authorList>
    </citation>
    <scope>NUCLEOTIDE SEQUENCE</scope>
    <source>
        <strain evidence="2">Hildebrandi</strain>
    </source>
</reference>
<gene>
    <name evidence="2" type="ORF">IV203_034318</name>
</gene>
<accession>A0A9K3M3U3</accession>
<name>A0A9K3M3U3_9STRA</name>
<evidence type="ECO:0000313" key="3">
    <source>
        <dbReference type="Proteomes" id="UP000693970"/>
    </source>
</evidence>
<dbReference type="AlphaFoldDB" id="A0A9K3M3U3"/>
<organism evidence="2 3">
    <name type="scientific">Nitzschia inconspicua</name>
    <dbReference type="NCBI Taxonomy" id="303405"/>
    <lineage>
        <taxon>Eukaryota</taxon>
        <taxon>Sar</taxon>
        <taxon>Stramenopiles</taxon>
        <taxon>Ochrophyta</taxon>
        <taxon>Bacillariophyta</taxon>
        <taxon>Bacillariophyceae</taxon>
        <taxon>Bacillariophycidae</taxon>
        <taxon>Bacillariales</taxon>
        <taxon>Bacillariaceae</taxon>
        <taxon>Nitzschia</taxon>
    </lineage>
</organism>
<comment type="caution">
    <text evidence="2">The sequence shown here is derived from an EMBL/GenBank/DDBJ whole genome shotgun (WGS) entry which is preliminary data.</text>
</comment>
<evidence type="ECO:0000256" key="1">
    <source>
        <dbReference type="SAM" id="MobiDB-lite"/>
    </source>
</evidence>